<keyword evidence="2" id="KW-1185">Reference proteome</keyword>
<dbReference type="Proteomes" id="UP000031982">
    <property type="component" value="Unassembled WGS sequence"/>
</dbReference>
<protein>
    <submittedName>
        <fullName evidence="1">Uncharacterized protein</fullName>
    </submittedName>
</protein>
<reference evidence="1 2" key="1">
    <citation type="submission" date="2015-01" db="EMBL/GenBank/DDBJ databases">
        <title>Genome Assembly of Bacillus badius MTCC 1458.</title>
        <authorList>
            <person name="Verma A."/>
            <person name="Khatri I."/>
            <person name="Mual P."/>
            <person name="Subramanian S."/>
            <person name="Krishnamurthi S."/>
        </authorList>
    </citation>
    <scope>NUCLEOTIDE SEQUENCE [LARGE SCALE GENOMIC DNA]</scope>
    <source>
        <strain evidence="1 2">MTCC 1458</strain>
    </source>
</reference>
<evidence type="ECO:0000313" key="1">
    <source>
        <dbReference type="EMBL" id="KIL72039.1"/>
    </source>
</evidence>
<accession>A0ABR5ANK4</accession>
<sequence length="64" mass="7271">MEKTYKQLATETYMKTIETHFTTFELELIKSAFETGFNIGACDNGPKLIQEIALNQLAKKTVVE</sequence>
<dbReference type="RefSeq" id="WP_041114694.1">
    <property type="nucleotide sequence ID" value="NZ_JARTHD010000051.1"/>
</dbReference>
<comment type="caution">
    <text evidence="1">The sequence shown here is derived from an EMBL/GenBank/DDBJ whole genome shotgun (WGS) entry which is preliminary data.</text>
</comment>
<proteinExistence type="predicted"/>
<evidence type="ECO:0000313" key="2">
    <source>
        <dbReference type="Proteomes" id="UP000031982"/>
    </source>
</evidence>
<organism evidence="1 2">
    <name type="scientific">Bacillus badius</name>
    <dbReference type="NCBI Taxonomy" id="1455"/>
    <lineage>
        <taxon>Bacteria</taxon>
        <taxon>Bacillati</taxon>
        <taxon>Bacillota</taxon>
        <taxon>Bacilli</taxon>
        <taxon>Bacillales</taxon>
        <taxon>Bacillaceae</taxon>
        <taxon>Pseudobacillus</taxon>
    </lineage>
</organism>
<dbReference type="EMBL" id="JXLP01000039">
    <property type="protein sequence ID" value="KIL72039.1"/>
    <property type="molecule type" value="Genomic_DNA"/>
</dbReference>
<name>A0ABR5ANK4_BACBA</name>
<gene>
    <name evidence="1" type="ORF">SD77_3599</name>
</gene>